<feature type="compositionally biased region" description="Basic and acidic residues" evidence="1">
    <location>
        <begin position="187"/>
        <end position="206"/>
    </location>
</feature>
<feature type="compositionally biased region" description="Basic and acidic residues" evidence="1">
    <location>
        <begin position="217"/>
        <end position="232"/>
    </location>
</feature>
<feature type="compositionally biased region" description="Gly residues" evidence="1">
    <location>
        <begin position="388"/>
        <end position="400"/>
    </location>
</feature>
<dbReference type="GO" id="GO:0030010">
    <property type="term" value="P:establishment of cell polarity"/>
    <property type="evidence" value="ECO:0007669"/>
    <property type="project" value="TreeGrafter"/>
</dbReference>
<feature type="compositionally biased region" description="Basic and acidic residues" evidence="1">
    <location>
        <begin position="310"/>
        <end position="321"/>
    </location>
</feature>
<dbReference type="InterPro" id="IPR013941">
    <property type="entry name" value="ZDS1_C"/>
</dbReference>
<dbReference type="Pfam" id="PF08632">
    <property type="entry name" value="Zds_C"/>
    <property type="match status" value="1"/>
</dbReference>
<accession>A0AAD9MKA8</accession>
<dbReference type="EMBL" id="JAQQPM010000008">
    <property type="protein sequence ID" value="KAK2074596.1"/>
    <property type="molecule type" value="Genomic_DNA"/>
</dbReference>
<evidence type="ECO:0000256" key="1">
    <source>
        <dbReference type="SAM" id="MobiDB-lite"/>
    </source>
</evidence>
<protein>
    <recommendedName>
        <fullName evidence="2">Protein Zds1 C-terminal domain-containing protein</fullName>
    </recommendedName>
</protein>
<evidence type="ECO:0000259" key="2">
    <source>
        <dbReference type="SMART" id="SM01327"/>
    </source>
</evidence>
<dbReference type="SMART" id="SM01327">
    <property type="entry name" value="Zds_C"/>
    <property type="match status" value="1"/>
</dbReference>
<feature type="region of interest" description="Disordered" evidence="1">
    <location>
        <begin position="115"/>
        <end position="175"/>
    </location>
</feature>
<evidence type="ECO:0000313" key="4">
    <source>
        <dbReference type="Proteomes" id="UP001217918"/>
    </source>
</evidence>
<feature type="compositionally biased region" description="Basic and acidic residues" evidence="1">
    <location>
        <begin position="378"/>
        <end position="387"/>
    </location>
</feature>
<dbReference type="Proteomes" id="UP001217918">
    <property type="component" value="Unassembled WGS sequence"/>
</dbReference>
<feature type="region of interest" description="Disordered" evidence="1">
    <location>
        <begin position="378"/>
        <end position="446"/>
    </location>
</feature>
<dbReference type="InterPro" id="IPR040206">
    <property type="entry name" value="Zds1/2"/>
</dbReference>
<feature type="region of interest" description="Disordered" evidence="1">
    <location>
        <begin position="187"/>
        <end position="239"/>
    </location>
</feature>
<keyword evidence="4" id="KW-1185">Reference proteome</keyword>
<feature type="region of interest" description="Disordered" evidence="1">
    <location>
        <begin position="305"/>
        <end position="361"/>
    </location>
</feature>
<reference evidence="3" key="1">
    <citation type="journal article" date="2023" name="Mol. Plant Microbe Interact.">
        <title>Elucidating the Obligate Nature and Biological Capacity of an Invasive Fungal Corn Pathogen.</title>
        <authorList>
            <person name="MacCready J.S."/>
            <person name="Roggenkamp E.M."/>
            <person name="Gdanetz K."/>
            <person name="Chilvers M.I."/>
        </authorList>
    </citation>
    <scope>NUCLEOTIDE SEQUENCE</scope>
    <source>
        <strain evidence="3">PM02</strain>
    </source>
</reference>
<feature type="compositionally biased region" description="Low complexity" evidence="1">
    <location>
        <begin position="322"/>
        <end position="331"/>
    </location>
</feature>
<name>A0AAD9MKA8_9PEZI</name>
<dbReference type="PANTHER" id="PTHR28089">
    <property type="entry name" value="PROTEIN ZDS1-RELATED"/>
    <property type="match status" value="1"/>
</dbReference>
<dbReference type="GO" id="GO:0010971">
    <property type="term" value="P:positive regulation of G2/M transition of mitotic cell cycle"/>
    <property type="evidence" value="ECO:0007669"/>
    <property type="project" value="TreeGrafter"/>
</dbReference>
<sequence length="446" mass="49360">MSDMENPSEIAQELSNLQALRRMSMDVGNNSDPDLLPFSGLSLMAIPAIAPSGDDNEADPSRLLWVPASVHPELEPSAFKNFLEDRVQPMPELPELDLDELVKDPSKVVKKLAEETRQEADEGDMPILPVAPGTGLRRSTKTTYRKAGSLRGDRVPFSKRSSIENAATKGRESLLLDRDSIDNKLTEDRKKDNVRKPSEGKKEKDGFFGGLFGGSKKKGDKDQAGRKSKDLRPATPEPPARKLVADVDYAWTRFPIIEERAIYRMAHLKLANPRRSLQSQVLLSNFMYSYLAKVQAMHPHIQVPVSPQQKKLEEERKRQEAEQAQQLAEQRAVQDGNYNFEYHRSGSQYGDSAAQYGDQAQHDGSVQYVDDAQIYQYDHPEEGHGHGGDGGSGGGGGSGSGSSHRMNGDGYGTDGYARTGAAGHDYYYGDQHASYDDDDDDANDMW</sequence>
<feature type="compositionally biased region" description="Acidic residues" evidence="1">
    <location>
        <begin position="436"/>
        <end position="446"/>
    </location>
</feature>
<feature type="domain" description="Protein Zds1 C-terminal" evidence="2">
    <location>
        <begin position="243"/>
        <end position="295"/>
    </location>
</feature>
<dbReference type="PANTHER" id="PTHR28089:SF1">
    <property type="entry name" value="PROTEIN ZDS1-RELATED"/>
    <property type="match status" value="1"/>
</dbReference>
<organism evidence="3 4">
    <name type="scientific">Phyllachora maydis</name>
    <dbReference type="NCBI Taxonomy" id="1825666"/>
    <lineage>
        <taxon>Eukaryota</taxon>
        <taxon>Fungi</taxon>
        <taxon>Dikarya</taxon>
        <taxon>Ascomycota</taxon>
        <taxon>Pezizomycotina</taxon>
        <taxon>Sordariomycetes</taxon>
        <taxon>Sordariomycetidae</taxon>
        <taxon>Phyllachorales</taxon>
        <taxon>Phyllachoraceae</taxon>
        <taxon>Phyllachora</taxon>
    </lineage>
</organism>
<comment type="caution">
    <text evidence="3">The sequence shown here is derived from an EMBL/GenBank/DDBJ whole genome shotgun (WGS) entry which is preliminary data.</text>
</comment>
<evidence type="ECO:0000313" key="3">
    <source>
        <dbReference type="EMBL" id="KAK2074596.1"/>
    </source>
</evidence>
<dbReference type="AlphaFoldDB" id="A0AAD9MKA8"/>
<gene>
    <name evidence="3" type="ORF">P8C59_008791</name>
</gene>
<proteinExistence type="predicted"/>
<dbReference type="GO" id="GO:0005737">
    <property type="term" value="C:cytoplasm"/>
    <property type="evidence" value="ECO:0007669"/>
    <property type="project" value="TreeGrafter"/>
</dbReference>